<keyword evidence="1" id="KW-0723">Serine/threonine-protein kinase</keyword>
<feature type="domain" description="Protein kinase" evidence="8">
    <location>
        <begin position="33"/>
        <end position="285"/>
    </location>
</feature>
<dbReference type="PROSITE" id="PS50011">
    <property type="entry name" value="PROTEIN_KINASE_DOM"/>
    <property type="match status" value="1"/>
</dbReference>
<feature type="binding site" evidence="6">
    <location>
        <position position="62"/>
    </location>
    <ligand>
        <name>ATP</name>
        <dbReference type="ChEBI" id="CHEBI:30616"/>
    </ligand>
</feature>
<evidence type="ECO:0000256" key="3">
    <source>
        <dbReference type="ARBA" id="ARBA00022741"/>
    </source>
</evidence>
<dbReference type="PANTHER" id="PTHR24346:SF82">
    <property type="entry name" value="KP78A-RELATED"/>
    <property type="match status" value="1"/>
</dbReference>
<keyword evidence="3 6" id="KW-0547">Nucleotide-binding</keyword>
<dbReference type="InterPro" id="IPR011009">
    <property type="entry name" value="Kinase-like_dom_sf"/>
</dbReference>
<organism evidence="9 10">
    <name type="scientific">Tritrichomonas musculus</name>
    <dbReference type="NCBI Taxonomy" id="1915356"/>
    <lineage>
        <taxon>Eukaryota</taxon>
        <taxon>Metamonada</taxon>
        <taxon>Parabasalia</taxon>
        <taxon>Tritrichomonadida</taxon>
        <taxon>Tritrichomonadidae</taxon>
        <taxon>Tritrichomonas</taxon>
    </lineage>
</organism>
<comment type="caution">
    <text evidence="9">The sequence shown here is derived from an EMBL/GenBank/DDBJ whole genome shotgun (WGS) entry which is preliminary data.</text>
</comment>
<dbReference type="InterPro" id="IPR008271">
    <property type="entry name" value="Ser/Thr_kinase_AS"/>
</dbReference>
<dbReference type="CDD" id="cd14003">
    <property type="entry name" value="STKc_AMPK-like"/>
    <property type="match status" value="1"/>
</dbReference>
<feature type="compositionally biased region" description="Low complexity" evidence="7">
    <location>
        <begin position="483"/>
        <end position="548"/>
    </location>
</feature>
<evidence type="ECO:0000313" key="9">
    <source>
        <dbReference type="EMBL" id="KAK8899301.1"/>
    </source>
</evidence>
<sequence length="575" mass="66349">MSQNQNNEPQMNKETGKKKKHGVIFYPNTIGPYTIKDTIGEGAFSIVKLVYNELLSQYFACKIVPIHMLNERNLFHRFELEIRISQLMRRQDVAAVTDILKDENNYYVFMEYYPYGNLLDYIIDKKKLPEDEAKYLMYQIFDAVNYIHKQKVSHRDLKPENIMIDSNGHLRISDFGLSRYVDENNLVKTPCGSPCYVSPECIGGKEYDGLVSDIWSCGVILYAMVTGMLPWTKRKMNELFRQIRMGDYRIPEHVSAQCANLIQLLLTVDPKNRITIEEGKSHTWFNVKSPGDEQKYLDYTIPISYLQHSHSQSSNPQNLNNDQECVPYLSTKKIDNYLRPDVDYDFDYQLKDIRNIHAIKDSQQQEKCENSSPNLKFDITTKLIEDQQELDDEGGSPLLLRKRVKINPIVETENNNSSNSNTDNNHNLGLRSASGVKIQAVASTGKLIFFNKYDNIEFPNSYIKRHKSQDRLPLNIVPDINNVNDSNSNINNNNNNNNNNKNNDNNNNNNYNNNDNNNNNNNNNDNNNDNNDNSNNNNNSNDPSNNNNQSISRVRVKAVSSARLPKRFEPSNRND</sequence>
<dbReference type="InterPro" id="IPR000719">
    <property type="entry name" value="Prot_kinase_dom"/>
</dbReference>
<dbReference type="PROSITE" id="PS00108">
    <property type="entry name" value="PROTEIN_KINASE_ST"/>
    <property type="match status" value="1"/>
</dbReference>
<dbReference type="PANTHER" id="PTHR24346">
    <property type="entry name" value="MAP/MICROTUBULE AFFINITY-REGULATING KINASE"/>
    <property type="match status" value="1"/>
</dbReference>
<reference evidence="9 10" key="1">
    <citation type="submission" date="2024-04" db="EMBL/GenBank/DDBJ databases">
        <title>Tritrichomonas musculus Genome.</title>
        <authorList>
            <person name="Alves-Ferreira E."/>
            <person name="Grigg M."/>
            <person name="Lorenzi H."/>
            <person name="Galac M."/>
        </authorList>
    </citation>
    <scope>NUCLEOTIDE SEQUENCE [LARGE SCALE GENOMIC DNA]</scope>
    <source>
        <strain evidence="9 10">EAF2021</strain>
    </source>
</reference>
<proteinExistence type="predicted"/>
<dbReference type="InterPro" id="IPR017441">
    <property type="entry name" value="Protein_kinase_ATP_BS"/>
</dbReference>
<name>A0ABR2L8H2_9EUKA</name>
<evidence type="ECO:0000256" key="6">
    <source>
        <dbReference type="PROSITE-ProRule" id="PRU10141"/>
    </source>
</evidence>
<evidence type="ECO:0000256" key="4">
    <source>
        <dbReference type="ARBA" id="ARBA00022777"/>
    </source>
</evidence>
<evidence type="ECO:0000313" key="10">
    <source>
        <dbReference type="Proteomes" id="UP001470230"/>
    </source>
</evidence>
<keyword evidence="5 6" id="KW-0067">ATP-binding</keyword>
<dbReference type="PROSITE" id="PS00107">
    <property type="entry name" value="PROTEIN_KINASE_ATP"/>
    <property type="match status" value="1"/>
</dbReference>
<keyword evidence="2" id="KW-0808">Transferase</keyword>
<keyword evidence="4" id="KW-0418">Kinase</keyword>
<feature type="compositionally biased region" description="Basic and acidic residues" evidence="7">
    <location>
        <begin position="566"/>
        <end position="575"/>
    </location>
</feature>
<accession>A0ABR2L8H2</accession>
<evidence type="ECO:0000259" key="8">
    <source>
        <dbReference type="PROSITE" id="PS50011"/>
    </source>
</evidence>
<dbReference type="SMART" id="SM00220">
    <property type="entry name" value="S_TKc"/>
    <property type="match status" value="1"/>
</dbReference>
<evidence type="ECO:0000256" key="5">
    <source>
        <dbReference type="ARBA" id="ARBA00022840"/>
    </source>
</evidence>
<feature type="region of interest" description="Disordered" evidence="7">
    <location>
        <begin position="483"/>
        <end position="575"/>
    </location>
</feature>
<dbReference type="EMBL" id="JAPFFF010000001">
    <property type="protein sequence ID" value="KAK8899301.1"/>
    <property type="molecule type" value="Genomic_DNA"/>
</dbReference>
<evidence type="ECO:0000256" key="2">
    <source>
        <dbReference type="ARBA" id="ARBA00022679"/>
    </source>
</evidence>
<gene>
    <name evidence="9" type="ORF">M9Y10_001614</name>
</gene>
<dbReference type="Pfam" id="PF00069">
    <property type="entry name" value="Pkinase"/>
    <property type="match status" value="1"/>
</dbReference>
<evidence type="ECO:0000256" key="7">
    <source>
        <dbReference type="SAM" id="MobiDB-lite"/>
    </source>
</evidence>
<keyword evidence="10" id="KW-1185">Reference proteome</keyword>
<evidence type="ECO:0000256" key="1">
    <source>
        <dbReference type="ARBA" id="ARBA00022527"/>
    </source>
</evidence>
<dbReference type="Proteomes" id="UP001470230">
    <property type="component" value="Unassembled WGS sequence"/>
</dbReference>
<dbReference type="SUPFAM" id="SSF56112">
    <property type="entry name" value="Protein kinase-like (PK-like)"/>
    <property type="match status" value="1"/>
</dbReference>
<protein>
    <recommendedName>
        <fullName evidence="8">Protein kinase domain-containing protein</fullName>
    </recommendedName>
</protein>
<dbReference type="Gene3D" id="1.10.510.10">
    <property type="entry name" value="Transferase(Phosphotransferase) domain 1"/>
    <property type="match status" value="1"/>
</dbReference>